<evidence type="ECO:0000256" key="4">
    <source>
        <dbReference type="ARBA" id="ARBA00022617"/>
    </source>
</evidence>
<keyword evidence="7 9" id="KW-0408">Iron</keyword>
<dbReference type="GO" id="GO:0020037">
    <property type="term" value="F:heme binding"/>
    <property type="evidence" value="ECO:0007669"/>
    <property type="project" value="InterPro"/>
</dbReference>
<dbReference type="GO" id="GO:0016705">
    <property type="term" value="F:oxidoreductase activity, acting on paired donors, with incorporation or reduction of molecular oxygen"/>
    <property type="evidence" value="ECO:0007669"/>
    <property type="project" value="InterPro"/>
</dbReference>
<reference evidence="11 12" key="1">
    <citation type="journal article" date="2013" name="Nat. Commun.">
        <title>The evolution and pathogenic mechanisms of the rice sheath blight pathogen.</title>
        <authorList>
            <person name="Zheng A."/>
            <person name="Lin R."/>
            <person name="Xu L."/>
            <person name="Qin P."/>
            <person name="Tang C."/>
            <person name="Ai P."/>
            <person name="Zhang D."/>
            <person name="Liu Y."/>
            <person name="Sun Z."/>
            <person name="Feng H."/>
            <person name="Wang Y."/>
            <person name="Chen Y."/>
            <person name="Liang X."/>
            <person name="Fu R."/>
            <person name="Li Q."/>
            <person name="Zhang J."/>
            <person name="Yu X."/>
            <person name="Xie Z."/>
            <person name="Ding L."/>
            <person name="Guan P."/>
            <person name="Tang J."/>
            <person name="Liang Y."/>
            <person name="Wang S."/>
            <person name="Deng Q."/>
            <person name="Li S."/>
            <person name="Zhu J."/>
            <person name="Wang L."/>
            <person name="Liu H."/>
            <person name="Li P."/>
        </authorList>
    </citation>
    <scope>NUCLEOTIDE SEQUENCE [LARGE SCALE GENOMIC DNA]</scope>
    <source>
        <strain evidence="12">AG-1 IA</strain>
    </source>
</reference>
<dbReference type="InterPro" id="IPR036396">
    <property type="entry name" value="Cyt_P450_sf"/>
</dbReference>
<evidence type="ECO:0000256" key="7">
    <source>
        <dbReference type="ARBA" id="ARBA00023004"/>
    </source>
</evidence>
<evidence type="ECO:0000256" key="5">
    <source>
        <dbReference type="ARBA" id="ARBA00022723"/>
    </source>
</evidence>
<dbReference type="PANTHER" id="PTHR24305:SF29">
    <property type="entry name" value="BENZOATE-PARA-HYDROXYLASE"/>
    <property type="match status" value="1"/>
</dbReference>
<protein>
    <submittedName>
        <fullName evidence="11">Cytochrome P450 monooxygenase</fullName>
    </submittedName>
</protein>
<proteinExistence type="inferred from homology"/>
<gene>
    <name evidence="11" type="ORF">AG1IA_09272</name>
</gene>
<evidence type="ECO:0000256" key="9">
    <source>
        <dbReference type="PIRSR" id="PIRSR602401-1"/>
    </source>
</evidence>
<evidence type="ECO:0000256" key="8">
    <source>
        <dbReference type="ARBA" id="ARBA00023033"/>
    </source>
</evidence>
<keyword evidence="6" id="KW-0560">Oxidoreductase</keyword>
<keyword evidence="10" id="KW-0812">Transmembrane</keyword>
<dbReference type="GO" id="GO:0004497">
    <property type="term" value="F:monooxygenase activity"/>
    <property type="evidence" value="ECO:0007669"/>
    <property type="project" value="UniProtKB-KW"/>
</dbReference>
<comment type="similarity">
    <text evidence="3">Belongs to the cytochrome P450 family.</text>
</comment>
<evidence type="ECO:0000313" key="11">
    <source>
        <dbReference type="EMBL" id="ELU36692.1"/>
    </source>
</evidence>
<feature type="binding site" description="axial binding residue" evidence="9">
    <location>
        <position position="534"/>
    </location>
    <ligand>
        <name>heme</name>
        <dbReference type="ChEBI" id="CHEBI:30413"/>
    </ligand>
    <ligandPart>
        <name>Fe</name>
        <dbReference type="ChEBI" id="CHEBI:18248"/>
    </ligandPart>
</feature>
<dbReference type="OrthoDB" id="1470350at2759"/>
<evidence type="ECO:0000256" key="3">
    <source>
        <dbReference type="ARBA" id="ARBA00010617"/>
    </source>
</evidence>
<dbReference type="Pfam" id="PF00067">
    <property type="entry name" value="p450"/>
    <property type="match status" value="2"/>
</dbReference>
<dbReference type="EMBL" id="AFRT01003133">
    <property type="protein sequence ID" value="ELU36692.1"/>
    <property type="molecule type" value="Genomic_DNA"/>
</dbReference>
<evidence type="ECO:0000256" key="2">
    <source>
        <dbReference type="ARBA" id="ARBA00005179"/>
    </source>
</evidence>
<evidence type="ECO:0000256" key="6">
    <source>
        <dbReference type="ARBA" id="ARBA00023002"/>
    </source>
</evidence>
<dbReference type="GO" id="GO:0005506">
    <property type="term" value="F:iron ion binding"/>
    <property type="evidence" value="ECO:0007669"/>
    <property type="project" value="InterPro"/>
</dbReference>
<dbReference type="SUPFAM" id="SSF48264">
    <property type="entry name" value="Cytochrome P450"/>
    <property type="match status" value="2"/>
</dbReference>
<name>L8WIW9_THACA</name>
<dbReference type="OMA" id="PARSHEC"/>
<keyword evidence="8 11" id="KW-0503">Monooxygenase</keyword>
<dbReference type="InterPro" id="IPR001128">
    <property type="entry name" value="Cyt_P450"/>
</dbReference>
<keyword evidence="5 9" id="KW-0479">Metal-binding</keyword>
<comment type="pathway">
    <text evidence="2">Secondary metabolite biosynthesis.</text>
</comment>
<evidence type="ECO:0000256" key="1">
    <source>
        <dbReference type="ARBA" id="ARBA00001971"/>
    </source>
</evidence>
<comment type="cofactor">
    <cofactor evidence="1 9">
        <name>heme</name>
        <dbReference type="ChEBI" id="CHEBI:30413"/>
    </cofactor>
</comment>
<keyword evidence="4 9" id="KW-0349">Heme</keyword>
<keyword evidence="12" id="KW-1185">Reference proteome</keyword>
<dbReference type="InterPro" id="IPR002401">
    <property type="entry name" value="Cyt_P450_E_grp-I"/>
</dbReference>
<dbReference type="STRING" id="983506.L8WIW9"/>
<evidence type="ECO:0000313" key="12">
    <source>
        <dbReference type="Proteomes" id="UP000011668"/>
    </source>
</evidence>
<feature type="transmembrane region" description="Helical" evidence="10">
    <location>
        <begin position="12"/>
        <end position="30"/>
    </location>
</feature>
<keyword evidence="10" id="KW-1133">Transmembrane helix</keyword>
<accession>L8WIW9</accession>
<dbReference type="InterPro" id="IPR017972">
    <property type="entry name" value="Cyt_P450_CS"/>
</dbReference>
<dbReference type="Gene3D" id="1.10.630.10">
    <property type="entry name" value="Cytochrome P450"/>
    <property type="match status" value="2"/>
</dbReference>
<dbReference type="InterPro" id="IPR050121">
    <property type="entry name" value="Cytochrome_P450_monoxygenase"/>
</dbReference>
<dbReference type="PRINTS" id="PR00385">
    <property type="entry name" value="P450"/>
</dbReference>
<comment type="caution">
    <text evidence="11">The sequence shown here is derived from an EMBL/GenBank/DDBJ whole genome shotgun (WGS) entry which is preliminary data.</text>
</comment>
<dbReference type="HOGENOM" id="CLU_256722_0_0_1"/>
<dbReference type="PANTHER" id="PTHR24305">
    <property type="entry name" value="CYTOCHROME P450"/>
    <property type="match status" value="1"/>
</dbReference>
<evidence type="ECO:0000256" key="10">
    <source>
        <dbReference type="SAM" id="Phobius"/>
    </source>
</evidence>
<keyword evidence="10" id="KW-0472">Membrane</keyword>
<dbReference type="PRINTS" id="PR00463">
    <property type="entry name" value="EP450I"/>
</dbReference>
<sequence length="1365" mass="151323">MNTEPMHLVQYSTALGALAALIYYVAPYLLDPYDYRRRFPGPPLAGLTNWWMSNVVRAGNHSEVVWRLHEKYGTLSTYSYCGLSYEHLIGTFVRLGPNHISIADPDALEAVYGHGSGVLKSDFYRSFQSGPKANVFDTSDKIEHSSKLLDYPGADACVNQSYIEKRKRLANIFSPQNVTAFEPRVRSHIRQLCAQWDLRCEEAARGFSGVNWVSNSGQAVMNVCALHVELSYLAFDIIGDLALGSPFRLIQAQKDSSLSIESVDASGEPVLGAVEIPVIKTLADSGRDIVTLGVFPLWTRKFLQLLPWNISGVADRMSLVKLAQASVDARLKRGSRKNSEDAKHSIDLIEKLLEARNEDGNPLSFDELWAEALLLIIAGSDTTSNTLGSLCYHLAIYPEIQRELQSELDKHIPYSSLNENNSKEGLVIPPYDAIANYDDIKSLPYLNACVKEALRVHSTVGTGMPRVVPPGKSITVAGQTFKAGSVISVPLYTTNRSSVWGSDASEFRPGRWLEDNAQSLNKYFVPFSIGPRACVGRNLAYMDLLLISATLFRRYEFKALPTTKVCADDGYPRDICTRSGPLRSRYSSEDYFMMVTAQWAHQTSVAIAPRSRPNKNTLPALDTTEDLESLRSHCAKCPACHLSIYELIKQYHLVSAAQDQARALFTTITIGVPTPDVIAPCLGQYIGALGLLISTFYVIPYLFDPYGYRRFRGPPLAGFTNWWMSRIVQTGHHSEIVSTTQEICISDPDALEIVYGHGLLKSEFYHAFKHGPSNDIFNTPDKKRKRLANIFSAQSVFAFEPRVREHIRQLCAQWDLRCRESACGVSGDNWSANDGKAVIDLCAQISYLAFDIIGDLALGSSFGLIQAQKDSSLSIESVNAFGDPQRGTIEIPVVKTIVRGGVSMMGIGVFPAWTHRFLQYFPWNLVGLFDSLNFFKLATTSVHGRIKRGPKEVIQDGKRSIDIMEKLLEVEEDGRPLPTHELTAEAIVLLIAGSDTISRELQIELDQHIPFQTSSEPHGKEGLDIRLHDTVVRYDDVKALPYLEACIKEALRLQSPTATGLPRVVPPGNGAIVSGEPFEPGSIISVPLYTIHHSSVWGSDAADFRPEQWLDDKCGLLSKYFQPFSLGPRTWIGRNFAYMNLMLSAAMLAHCYKIKVLHTIKPMTYEGFLRSTISCEVMIKRRKLSLNLCPSTRAPSSIQNTQGLGPALLQLESGWETEMADISVDRASYVKMAAGGCGSEPAGTHKPSLARWMPRDHWMLVVADHIHIARSVYRRTLSLFKSHPPSLSPRICEHVLVHFVSVGPLLHSMLFPVPALYSCRSSAGSRLGAPDPPSGAYARRMAQTNLEPGDRVYPARSHECQSTGA</sequence>
<organism evidence="11 12">
    <name type="scientific">Thanatephorus cucumeris (strain AG1-IA)</name>
    <name type="common">Rice sheath blight fungus</name>
    <name type="synonym">Rhizoctonia solani</name>
    <dbReference type="NCBI Taxonomy" id="983506"/>
    <lineage>
        <taxon>Eukaryota</taxon>
        <taxon>Fungi</taxon>
        <taxon>Dikarya</taxon>
        <taxon>Basidiomycota</taxon>
        <taxon>Agaricomycotina</taxon>
        <taxon>Agaricomycetes</taxon>
        <taxon>Cantharellales</taxon>
        <taxon>Ceratobasidiaceae</taxon>
        <taxon>Rhizoctonia</taxon>
        <taxon>Rhizoctonia solani AG-1</taxon>
    </lineage>
</organism>
<dbReference type="Proteomes" id="UP000011668">
    <property type="component" value="Unassembled WGS sequence"/>
</dbReference>
<dbReference type="PROSITE" id="PS00086">
    <property type="entry name" value="CYTOCHROME_P450"/>
    <property type="match status" value="1"/>
</dbReference>